<dbReference type="Pfam" id="PF00356">
    <property type="entry name" value="LacI"/>
    <property type="match status" value="1"/>
</dbReference>
<dbReference type="InterPro" id="IPR046335">
    <property type="entry name" value="LacI/GalR-like_sensor"/>
</dbReference>
<dbReference type="Proteomes" id="UP000694287">
    <property type="component" value="Unassembled WGS sequence"/>
</dbReference>
<evidence type="ECO:0000259" key="4">
    <source>
        <dbReference type="PROSITE" id="PS50932"/>
    </source>
</evidence>
<dbReference type="SMART" id="SM00354">
    <property type="entry name" value="HTH_LACI"/>
    <property type="match status" value="1"/>
</dbReference>
<proteinExistence type="predicted"/>
<dbReference type="RefSeq" id="WP_218602539.1">
    <property type="nucleotide sequence ID" value="NZ_JADQDJ010000070.1"/>
</dbReference>
<evidence type="ECO:0000256" key="3">
    <source>
        <dbReference type="ARBA" id="ARBA00023163"/>
    </source>
</evidence>
<protein>
    <submittedName>
        <fullName evidence="5">Substrate-binding domain-containing protein</fullName>
    </submittedName>
</protein>
<sequence length="461" mass="49156">MFDPFAQQGPDDADAVAWAATIEPGRAHAYEIDLWATSCVVAAGHRLRVEIASSCFPRWVRYPQTGEEAVRATAFAPARQEVFHHAARPSHVTLPIVPRSVRRRATCDDVRRTTEARPMAVRDGRGAPTLESVAARAGVSRATAGRVLSGSTTVGPEARDAVLAAAAELRYVTNRAARSLMTRRSDSIGFVVAESEDRFFADPYFSQVLHGAHGVVARHDMQLVFAVVSGDDVERQRFERFALGGHLDGAILVSLHGDDPLPHRLQDAGVPVVLSGRPFAHESRTPLTYVDADNVGGAMAAVRLLAQLGRRRIATITGPLDMAASVDRVDGFRAELAAHDIVDAGAADGDFSIAGGRRAMLDLFAADPAIDGVFAANDLMAAGALQAARELGRRVPEDLAVVGFDDSAIAASAQPALTTVRQPMVEMGRTLATLLLDQITHGGEPQAPVILPTEIVRRDSA</sequence>
<dbReference type="InterPro" id="IPR013736">
    <property type="entry name" value="Xaa-Pro_dipept_C"/>
</dbReference>
<evidence type="ECO:0000256" key="1">
    <source>
        <dbReference type="ARBA" id="ARBA00023015"/>
    </source>
</evidence>
<accession>A0ABS6UQ15</accession>
<dbReference type="CDD" id="cd01392">
    <property type="entry name" value="HTH_LacI"/>
    <property type="match status" value="1"/>
</dbReference>
<comment type="caution">
    <text evidence="5">The sequence shown here is derived from an EMBL/GenBank/DDBJ whole genome shotgun (WGS) entry which is preliminary data.</text>
</comment>
<keyword evidence="2" id="KW-0238">DNA-binding</keyword>
<keyword evidence="3" id="KW-0804">Transcription</keyword>
<dbReference type="Pfam" id="PF13377">
    <property type="entry name" value="Peripla_BP_3"/>
    <property type="match status" value="1"/>
</dbReference>
<evidence type="ECO:0000256" key="2">
    <source>
        <dbReference type="ARBA" id="ARBA00023125"/>
    </source>
</evidence>
<keyword evidence="6" id="KW-1185">Reference proteome</keyword>
<name>A0ABS6UQ15_9PSEU</name>
<feature type="domain" description="HTH lacI-type" evidence="4">
    <location>
        <begin position="128"/>
        <end position="182"/>
    </location>
</feature>
<evidence type="ECO:0000313" key="6">
    <source>
        <dbReference type="Proteomes" id="UP000694287"/>
    </source>
</evidence>
<organism evidence="5 6">
    <name type="scientific">Pseudonocardia abyssalis</name>
    <dbReference type="NCBI Taxonomy" id="2792008"/>
    <lineage>
        <taxon>Bacteria</taxon>
        <taxon>Bacillati</taxon>
        <taxon>Actinomycetota</taxon>
        <taxon>Actinomycetes</taxon>
        <taxon>Pseudonocardiales</taxon>
        <taxon>Pseudonocardiaceae</taxon>
        <taxon>Pseudonocardia</taxon>
    </lineage>
</organism>
<dbReference type="PANTHER" id="PTHR30146:SF109">
    <property type="entry name" value="HTH-TYPE TRANSCRIPTIONAL REGULATOR GALS"/>
    <property type="match status" value="1"/>
</dbReference>
<dbReference type="CDD" id="cd06267">
    <property type="entry name" value="PBP1_LacI_sugar_binding-like"/>
    <property type="match status" value="1"/>
</dbReference>
<keyword evidence="1" id="KW-0805">Transcription regulation</keyword>
<dbReference type="InterPro" id="IPR000843">
    <property type="entry name" value="HTH_LacI"/>
</dbReference>
<reference evidence="5 6" key="1">
    <citation type="submission" date="2020-11" db="EMBL/GenBank/DDBJ databases">
        <title>Pseudonocardia abyssalis sp. nov. and Pseudonocardia oceani sp. nov., description and phylogenomic analysis of two novel actinomycetes isolated from the deep Southern Ocean.</title>
        <authorList>
            <person name="Parra J."/>
        </authorList>
    </citation>
    <scope>NUCLEOTIDE SEQUENCE [LARGE SCALE GENOMIC DNA]</scope>
    <source>
        <strain evidence="5 6">KRD-168</strain>
    </source>
</reference>
<dbReference type="PANTHER" id="PTHR30146">
    <property type="entry name" value="LACI-RELATED TRANSCRIPTIONAL REPRESSOR"/>
    <property type="match status" value="1"/>
</dbReference>
<evidence type="ECO:0000313" key="5">
    <source>
        <dbReference type="EMBL" id="MBW0134267.1"/>
    </source>
</evidence>
<gene>
    <name evidence="5" type="ORF">I4I81_08360</name>
</gene>
<dbReference type="Pfam" id="PF08530">
    <property type="entry name" value="PepX_C"/>
    <property type="match status" value="1"/>
</dbReference>
<dbReference type="PROSITE" id="PS50932">
    <property type="entry name" value="HTH_LACI_2"/>
    <property type="match status" value="1"/>
</dbReference>
<dbReference type="EMBL" id="JADQDK010000001">
    <property type="protein sequence ID" value="MBW0134267.1"/>
    <property type="molecule type" value="Genomic_DNA"/>
</dbReference>